<dbReference type="InterPro" id="IPR039258">
    <property type="entry name" value="ZNF511"/>
</dbReference>
<dbReference type="AlphaFoldDB" id="A0A8H3UGD7"/>
<feature type="domain" description="C2H2-type" evidence="2">
    <location>
        <begin position="89"/>
        <end position="110"/>
    </location>
</feature>
<feature type="region of interest" description="Disordered" evidence="1">
    <location>
        <begin position="1"/>
        <end position="42"/>
    </location>
</feature>
<dbReference type="OrthoDB" id="18440at2759"/>
<feature type="compositionally biased region" description="Basic and acidic residues" evidence="1">
    <location>
        <begin position="169"/>
        <end position="178"/>
    </location>
</feature>
<sequence length="244" mass="27929">MTKRARDDSEDVEISGVRIIDLDDETSEAPTPSASTESDHPVKYTRVDEAKTEADMVIRCSLPPHKNPVKLNTYAEYDTHYRQFHSNRCPECFKNLPSDHYLNLHIADNHDPLNEVLRERGTATYACFAEECDYKFKDQRKRRMHAIDKHGFPKFYDFFLVNTGIDKRNSMIRPDPHKPRNRKNSKATTHSEDSTSMEVDLGEGISDKGGSMEELTSLTSKLSGLNFVPRGVRFGQSQRGGFKR</sequence>
<dbReference type="InterPro" id="IPR013087">
    <property type="entry name" value="Znf_C2H2_type"/>
</dbReference>
<comment type="caution">
    <text evidence="3">The sequence shown here is derived from an EMBL/GenBank/DDBJ whole genome shotgun (WGS) entry which is preliminary data.</text>
</comment>
<organism evidence="3 5">
    <name type="scientific">Venturia inaequalis</name>
    <name type="common">Apple scab fungus</name>
    <dbReference type="NCBI Taxonomy" id="5025"/>
    <lineage>
        <taxon>Eukaryota</taxon>
        <taxon>Fungi</taxon>
        <taxon>Dikarya</taxon>
        <taxon>Ascomycota</taxon>
        <taxon>Pezizomycotina</taxon>
        <taxon>Dothideomycetes</taxon>
        <taxon>Pleosporomycetidae</taxon>
        <taxon>Venturiales</taxon>
        <taxon>Venturiaceae</taxon>
        <taxon>Venturia</taxon>
    </lineage>
</organism>
<evidence type="ECO:0000313" key="5">
    <source>
        <dbReference type="Proteomes" id="UP000433883"/>
    </source>
</evidence>
<name>A0A8H3UGD7_VENIN</name>
<gene>
    <name evidence="3" type="ORF">BLS_005075</name>
    <name evidence="4" type="ORF">EG328_000621</name>
</gene>
<dbReference type="EMBL" id="WNWS01000111">
    <property type="protein sequence ID" value="KAE9979863.1"/>
    <property type="molecule type" value="Genomic_DNA"/>
</dbReference>
<dbReference type="PANTHER" id="PTHR21354:SF0">
    <property type="entry name" value="ZINC FINGER PROTEIN 511"/>
    <property type="match status" value="1"/>
</dbReference>
<evidence type="ECO:0000259" key="2">
    <source>
        <dbReference type="PROSITE" id="PS00028"/>
    </source>
</evidence>
<dbReference type="PANTHER" id="PTHR21354">
    <property type="entry name" value="ZINC FINGER PROTEIN 511"/>
    <property type="match status" value="1"/>
</dbReference>
<reference evidence="3 5" key="1">
    <citation type="submission" date="2019-11" db="EMBL/GenBank/DDBJ databases">
        <title>Venturia inaequalis Genome Resource.</title>
        <authorList>
            <person name="Lichtner F.J."/>
        </authorList>
    </citation>
    <scope>NUCLEOTIDE SEQUENCE [LARGE SCALE GENOMIC DNA]</scope>
    <source>
        <strain evidence="4 6">120213</strain>
        <strain evidence="3">Bline_iso_100314</strain>
    </source>
</reference>
<dbReference type="PROSITE" id="PS00028">
    <property type="entry name" value="ZINC_FINGER_C2H2_1"/>
    <property type="match status" value="2"/>
</dbReference>
<evidence type="ECO:0000313" key="4">
    <source>
        <dbReference type="EMBL" id="KAE9979863.1"/>
    </source>
</evidence>
<evidence type="ECO:0000256" key="1">
    <source>
        <dbReference type="SAM" id="MobiDB-lite"/>
    </source>
</evidence>
<dbReference type="Proteomes" id="UP000447873">
    <property type="component" value="Unassembled WGS sequence"/>
</dbReference>
<feature type="domain" description="C2H2-type" evidence="2">
    <location>
        <begin position="127"/>
        <end position="150"/>
    </location>
</feature>
<proteinExistence type="predicted"/>
<accession>A0A8H3UGD7</accession>
<dbReference type="EMBL" id="WNWQ01000341">
    <property type="protein sequence ID" value="KAE9970111.1"/>
    <property type="molecule type" value="Genomic_DNA"/>
</dbReference>
<evidence type="ECO:0000313" key="6">
    <source>
        <dbReference type="Proteomes" id="UP000447873"/>
    </source>
</evidence>
<protein>
    <recommendedName>
        <fullName evidence="2">C2H2-type domain-containing protein</fullName>
    </recommendedName>
</protein>
<evidence type="ECO:0000313" key="3">
    <source>
        <dbReference type="EMBL" id="KAE9970111.1"/>
    </source>
</evidence>
<dbReference type="Proteomes" id="UP000433883">
    <property type="component" value="Unassembled WGS sequence"/>
</dbReference>
<dbReference type="SMART" id="SM00355">
    <property type="entry name" value="ZnF_C2H2"/>
    <property type="match status" value="2"/>
</dbReference>
<feature type="region of interest" description="Disordered" evidence="1">
    <location>
        <begin position="169"/>
        <end position="213"/>
    </location>
</feature>